<proteinExistence type="predicted"/>
<sequence>MVGHDFLHQRQFWRHDRIGRAIQGIRSSREDRKFLIRIFDFENNVRTFRTSDPVPLHLLDALRPIHQFQIIQQAFCISSDFQHPLSHRFTVDRMTAAFADAVDNFFVGKNGTQCRTPVDGNFRLIGQTLFIQFCEDPLRPFVVAWIRCIDFAAPIITESKRLDLALEGFDVVLSKISRIVTGIQRILLSRQAESIPTHRMQYVKSLCAFCAGNDIRRRVAFRVAYMQALAGWVREHIQYIIFRLPALFGRFEGTVVCPIFLPFFLDRFMRITHFQQHPFLFIHPNRRWP</sequence>
<reference evidence="1" key="1">
    <citation type="submission" date="2019-08" db="EMBL/GenBank/DDBJ databases">
        <authorList>
            <person name="Kucharzyk K."/>
            <person name="Murdoch R.W."/>
            <person name="Higgins S."/>
            <person name="Loffler F."/>
        </authorList>
    </citation>
    <scope>NUCLEOTIDE SEQUENCE</scope>
</reference>
<protein>
    <submittedName>
        <fullName evidence="1">Uncharacterized protein</fullName>
    </submittedName>
</protein>
<organism evidence="1">
    <name type="scientific">bioreactor metagenome</name>
    <dbReference type="NCBI Taxonomy" id="1076179"/>
    <lineage>
        <taxon>unclassified sequences</taxon>
        <taxon>metagenomes</taxon>
        <taxon>ecological metagenomes</taxon>
    </lineage>
</organism>
<dbReference type="AlphaFoldDB" id="A0A644YCY3"/>
<comment type="caution">
    <text evidence="1">The sequence shown here is derived from an EMBL/GenBank/DDBJ whole genome shotgun (WGS) entry which is preliminary data.</text>
</comment>
<evidence type="ECO:0000313" key="1">
    <source>
        <dbReference type="EMBL" id="MPM26149.1"/>
    </source>
</evidence>
<dbReference type="EMBL" id="VSSQ01004660">
    <property type="protein sequence ID" value="MPM26149.1"/>
    <property type="molecule type" value="Genomic_DNA"/>
</dbReference>
<gene>
    <name evidence="1" type="ORF">SDC9_72650</name>
</gene>
<name>A0A644YCY3_9ZZZZ</name>
<dbReference type="AntiFam" id="ANF00083">
    <property type="entry name" value="Shadow ORF (opposite leuS)"/>
</dbReference>
<accession>A0A644YCY3</accession>